<proteinExistence type="inferred from homology"/>
<organism evidence="9 10">
    <name type="scientific">Physocladia obscura</name>
    <dbReference type="NCBI Taxonomy" id="109957"/>
    <lineage>
        <taxon>Eukaryota</taxon>
        <taxon>Fungi</taxon>
        <taxon>Fungi incertae sedis</taxon>
        <taxon>Chytridiomycota</taxon>
        <taxon>Chytridiomycota incertae sedis</taxon>
        <taxon>Chytridiomycetes</taxon>
        <taxon>Chytridiales</taxon>
        <taxon>Chytriomycetaceae</taxon>
        <taxon>Physocladia</taxon>
    </lineage>
</organism>
<comment type="subcellular location">
    <subcellularLocation>
        <location evidence="1">Endoplasmic reticulum</location>
    </subcellularLocation>
</comment>
<sequence length="626" mass="71200">MKLRQILLAFNILFTVMSVLATNTALPNNVEDPPSVPTSVQNLENLDERQQSNSDSLVSDKEAQRLAKTIRRTISEWRVESRREEYRLKTKEMFYHGLVSYMELAHPKDELMPLSGAGFDTLGNFSLTLIDALDTLIIMRDTNSFAALIPLVAEINLDINVNVSVFETCIRVLGGLLSAHVMAVSDPFLRTSYDFSLLEKAQLLGYKLLPAFDTPTGLPYGTINLLHGVSPSESTVVCTACATTFSIEFSWLSLLTDDPVFEQAARKAVRALWKLRSKLDLVGNHVDVISGEWVYGRECTIGGLVDSFYEYLLKASIAFSDEVEYDKLFVRAYKAVKIWMKKNDWHVDVNMDSGQITYPYFYSLGAFWPGVKILAGDVEEGVNELNAMSEVLRFSMFMPEALSLQDPVHVVDGRVSYPLRPEYVESLWYAYRATRNPTIVEAAFEVVDRLNNFTRTKYGFANVADVRSLELEDKMESFFLAETLKYLYLIFDVDNEYNTGNYVFNIIDFNFLTSWGYHFTIYHPIESDDVLSYLNTPDAAIPQSGEIMYRGDDKDKVYSGFSQGMCWKDDWIRGKDVDVNRWIGGLYQFPKKQAGTDTSGNTGTKNSEESKKKQKKKRRKIGEVYQ</sequence>
<reference evidence="9" key="1">
    <citation type="submission" date="2020-05" db="EMBL/GenBank/DDBJ databases">
        <title>Phylogenomic resolution of chytrid fungi.</title>
        <authorList>
            <person name="Stajich J.E."/>
            <person name="Amses K."/>
            <person name="Simmons R."/>
            <person name="Seto K."/>
            <person name="Myers J."/>
            <person name="Bonds A."/>
            <person name="Quandt C.A."/>
            <person name="Barry K."/>
            <person name="Liu P."/>
            <person name="Grigoriev I."/>
            <person name="Longcore J.E."/>
            <person name="James T.Y."/>
        </authorList>
    </citation>
    <scope>NUCLEOTIDE SEQUENCE</scope>
    <source>
        <strain evidence="9">JEL0513</strain>
    </source>
</reference>
<evidence type="ECO:0000256" key="5">
    <source>
        <dbReference type="PIRSR" id="PIRSR601382-1"/>
    </source>
</evidence>
<comment type="similarity">
    <text evidence="2 6">Belongs to the glycosyl hydrolase 47 family.</text>
</comment>
<feature type="active site" description="Proton donor" evidence="5">
    <location>
        <position position="400"/>
    </location>
</feature>
<dbReference type="GO" id="GO:0005509">
    <property type="term" value="F:calcium ion binding"/>
    <property type="evidence" value="ECO:0007669"/>
    <property type="project" value="InterPro"/>
</dbReference>
<keyword evidence="3" id="KW-0256">Endoplasmic reticulum</keyword>
<accession>A0AAD5XDD7</accession>
<name>A0AAD5XDD7_9FUNG</name>
<dbReference type="InterPro" id="IPR036026">
    <property type="entry name" value="Seven-hairpin_glycosidases"/>
</dbReference>
<protein>
    <recommendedName>
        <fullName evidence="6">alpha-1,2-Mannosidase</fullName>
        <ecNumber evidence="6">3.2.1.-</ecNumber>
    </recommendedName>
</protein>
<feature type="active site" evidence="5">
    <location>
        <position position="306"/>
    </location>
</feature>
<dbReference type="AlphaFoldDB" id="A0AAD5XDD7"/>
<dbReference type="Pfam" id="PF01532">
    <property type="entry name" value="Glyco_hydro_47"/>
    <property type="match status" value="1"/>
</dbReference>
<evidence type="ECO:0000256" key="2">
    <source>
        <dbReference type="ARBA" id="ARBA00007658"/>
    </source>
</evidence>
<dbReference type="PRINTS" id="PR00747">
    <property type="entry name" value="GLYHDRLASE47"/>
</dbReference>
<evidence type="ECO:0000256" key="7">
    <source>
        <dbReference type="SAM" id="MobiDB-lite"/>
    </source>
</evidence>
<evidence type="ECO:0000256" key="1">
    <source>
        <dbReference type="ARBA" id="ARBA00004240"/>
    </source>
</evidence>
<feature type="chain" id="PRO_5042015747" description="alpha-1,2-Mannosidase" evidence="8">
    <location>
        <begin position="22"/>
        <end position="626"/>
    </location>
</feature>
<dbReference type="Proteomes" id="UP001211907">
    <property type="component" value="Unassembled WGS sequence"/>
</dbReference>
<evidence type="ECO:0000313" key="9">
    <source>
        <dbReference type="EMBL" id="KAJ3121554.1"/>
    </source>
</evidence>
<feature type="signal peptide" evidence="8">
    <location>
        <begin position="1"/>
        <end position="21"/>
    </location>
</feature>
<evidence type="ECO:0000313" key="10">
    <source>
        <dbReference type="Proteomes" id="UP001211907"/>
    </source>
</evidence>
<dbReference type="GO" id="GO:0044322">
    <property type="term" value="C:endoplasmic reticulum quality control compartment"/>
    <property type="evidence" value="ECO:0007669"/>
    <property type="project" value="GOC"/>
</dbReference>
<feature type="active site" description="Proton donor" evidence="5">
    <location>
        <position position="167"/>
    </location>
</feature>
<dbReference type="SUPFAM" id="SSF48225">
    <property type="entry name" value="Seven-hairpin glycosidases"/>
    <property type="match status" value="1"/>
</dbReference>
<keyword evidence="6" id="KW-0378">Hydrolase</keyword>
<evidence type="ECO:0000256" key="6">
    <source>
        <dbReference type="RuleBase" id="RU361193"/>
    </source>
</evidence>
<keyword evidence="8" id="KW-0732">Signal</keyword>
<dbReference type="GO" id="GO:0036503">
    <property type="term" value="P:ERAD pathway"/>
    <property type="evidence" value="ECO:0007669"/>
    <property type="project" value="UniProtKB-ARBA"/>
</dbReference>
<gene>
    <name evidence="9" type="ORF">HK100_012335</name>
</gene>
<dbReference type="PANTHER" id="PTHR45679">
    <property type="entry name" value="ER DEGRADATION-ENHANCING ALPHA-MANNOSIDASE-LIKE PROTEIN 2"/>
    <property type="match status" value="1"/>
</dbReference>
<dbReference type="InterPro" id="IPR001382">
    <property type="entry name" value="Glyco_hydro_47"/>
</dbReference>
<evidence type="ECO:0000256" key="8">
    <source>
        <dbReference type="SAM" id="SignalP"/>
    </source>
</evidence>
<evidence type="ECO:0000256" key="4">
    <source>
        <dbReference type="ARBA" id="ARBA00023180"/>
    </source>
</evidence>
<feature type="compositionally biased region" description="Polar residues" evidence="7">
    <location>
        <begin position="595"/>
        <end position="604"/>
    </location>
</feature>
<dbReference type="EMBL" id="JADGJH010000872">
    <property type="protein sequence ID" value="KAJ3121554.1"/>
    <property type="molecule type" value="Genomic_DNA"/>
</dbReference>
<keyword evidence="6" id="KW-0326">Glycosidase</keyword>
<dbReference type="EC" id="3.2.1.-" evidence="6"/>
<comment type="caution">
    <text evidence="9">The sequence shown here is derived from an EMBL/GenBank/DDBJ whole genome shotgun (WGS) entry which is preliminary data.</text>
</comment>
<dbReference type="Gene3D" id="1.50.10.10">
    <property type="match status" value="1"/>
</dbReference>
<keyword evidence="4" id="KW-0325">Glycoprotein</keyword>
<dbReference type="GO" id="GO:0005975">
    <property type="term" value="P:carbohydrate metabolic process"/>
    <property type="evidence" value="ECO:0007669"/>
    <property type="project" value="InterPro"/>
</dbReference>
<dbReference type="InterPro" id="IPR044674">
    <property type="entry name" value="EDEM1/2/3"/>
</dbReference>
<keyword evidence="10" id="KW-1185">Reference proteome</keyword>
<feature type="region of interest" description="Disordered" evidence="7">
    <location>
        <begin position="591"/>
        <end position="626"/>
    </location>
</feature>
<dbReference type="GO" id="GO:1904380">
    <property type="term" value="P:endoplasmic reticulum mannose trimming"/>
    <property type="evidence" value="ECO:0007669"/>
    <property type="project" value="InterPro"/>
</dbReference>
<evidence type="ECO:0000256" key="3">
    <source>
        <dbReference type="ARBA" id="ARBA00022824"/>
    </source>
</evidence>
<dbReference type="InterPro" id="IPR012341">
    <property type="entry name" value="6hp_glycosidase-like_sf"/>
</dbReference>
<dbReference type="GO" id="GO:0016020">
    <property type="term" value="C:membrane"/>
    <property type="evidence" value="ECO:0007669"/>
    <property type="project" value="InterPro"/>
</dbReference>
<dbReference type="GO" id="GO:0004571">
    <property type="term" value="F:mannosyl-oligosaccharide 1,2-alpha-mannosidase activity"/>
    <property type="evidence" value="ECO:0007669"/>
    <property type="project" value="InterPro"/>
</dbReference>
<feature type="active site" evidence="5">
    <location>
        <position position="422"/>
    </location>
</feature>